<dbReference type="Proteomes" id="UP000708208">
    <property type="component" value="Unassembled WGS sequence"/>
</dbReference>
<protein>
    <submittedName>
        <fullName evidence="3">Uncharacterized protein</fullName>
    </submittedName>
</protein>
<gene>
    <name evidence="3" type="ORF">AFUS01_LOCUS12393</name>
</gene>
<reference evidence="3" key="1">
    <citation type="submission" date="2021-06" db="EMBL/GenBank/DDBJ databases">
        <authorList>
            <person name="Hodson N. C."/>
            <person name="Mongue J. A."/>
            <person name="Jaron S. K."/>
        </authorList>
    </citation>
    <scope>NUCLEOTIDE SEQUENCE</scope>
</reference>
<evidence type="ECO:0000313" key="4">
    <source>
        <dbReference type="Proteomes" id="UP000708208"/>
    </source>
</evidence>
<feature type="region of interest" description="Disordered" evidence="1">
    <location>
        <begin position="153"/>
        <end position="230"/>
    </location>
</feature>
<feature type="compositionally biased region" description="Gly residues" evidence="1">
    <location>
        <begin position="216"/>
        <end position="230"/>
    </location>
</feature>
<evidence type="ECO:0000256" key="2">
    <source>
        <dbReference type="SAM" id="SignalP"/>
    </source>
</evidence>
<feature type="chain" id="PRO_5035240299" evidence="2">
    <location>
        <begin position="17"/>
        <end position="230"/>
    </location>
</feature>
<proteinExistence type="predicted"/>
<feature type="signal peptide" evidence="2">
    <location>
        <begin position="1"/>
        <end position="16"/>
    </location>
</feature>
<evidence type="ECO:0000256" key="1">
    <source>
        <dbReference type="SAM" id="MobiDB-lite"/>
    </source>
</evidence>
<name>A0A8J2JQY4_9HEXA</name>
<accession>A0A8J2JQY4</accession>
<dbReference type="AlphaFoldDB" id="A0A8J2JQY4"/>
<comment type="caution">
    <text evidence="3">The sequence shown here is derived from an EMBL/GenBank/DDBJ whole genome shotgun (WGS) entry which is preliminary data.</text>
</comment>
<keyword evidence="2" id="KW-0732">Signal</keyword>
<dbReference type="EMBL" id="CAJVCH010097664">
    <property type="protein sequence ID" value="CAG7723297.1"/>
    <property type="molecule type" value="Genomic_DNA"/>
</dbReference>
<keyword evidence="4" id="KW-1185">Reference proteome</keyword>
<sequence length="230" mass="25950">MAKVIILIAVAQLSYGFLSVERRFEIFSFQHFMLVEQKLNEVTGTVGAYYKAAVPFPVVQTILTKQPESLTLKFCQRAYPAVRLEYASNEGAYPTHLEFSTCLCDWEEIGVMYRPTYSPGTPETTERIAHDDYNEQDEETTEDPFNAEILAGEPANLRNQPRQPSQTSSPQSETTGYKTTQRALRLKTTRSPQVPEKQKHSSRSRPVTHSPRRGNKVGGFRIGGLFGLRG</sequence>
<evidence type="ECO:0000313" key="3">
    <source>
        <dbReference type="EMBL" id="CAG7723297.1"/>
    </source>
</evidence>
<organism evidence="3 4">
    <name type="scientific">Allacma fusca</name>
    <dbReference type="NCBI Taxonomy" id="39272"/>
    <lineage>
        <taxon>Eukaryota</taxon>
        <taxon>Metazoa</taxon>
        <taxon>Ecdysozoa</taxon>
        <taxon>Arthropoda</taxon>
        <taxon>Hexapoda</taxon>
        <taxon>Collembola</taxon>
        <taxon>Symphypleona</taxon>
        <taxon>Sminthuridae</taxon>
        <taxon>Allacma</taxon>
    </lineage>
</organism>
<feature type="compositionally biased region" description="Low complexity" evidence="1">
    <location>
        <begin position="160"/>
        <end position="175"/>
    </location>
</feature>